<accession>A0AC59ZGL7</accession>
<reference evidence="1" key="2">
    <citation type="submission" date="2025-03" db="EMBL/GenBank/DDBJ databases">
        <authorList>
            <consortium name="ELIXIR-Norway"/>
            <consortium name="Elixir Norway"/>
        </authorList>
    </citation>
    <scope>NUCLEOTIDE SEQUENCE</scope>
</reference>
<dbReference type="EMBL" id="OX596113">
    <property type="protein sequence ID" value="CAN0415892.1"/>
    <property type="molecule type" value="Genomic_DNA"/>
</dbReference>
<proteinExistence type="predicted"/>
<name>A0AC59ZGL7_RANTA</name>
<evidence type="ECO:0000313" key="1">
    <source>
        <dbReference type="EMBL" id="CAN0415892.1"/>
    </source>
</evidence>
<evidence type="ECO:0000313" key="2">
    <source>
        <dbReference type="Proteomes" id="UP001162501"/>
    </source>
</evidence>
<dbReference type="Proteomes" id="UP001162501">
    <property type="component" value="Chromosome 29"/>
</dbReference>
<gene>
    <name evidence="1" type="ORF">MRATA1EN22A_LOCUS18157</name>
</gene>
<sequence length="178" mass="18672">MGTVLLPRDPALQSAAVPRRTLLVSEHAGLKQPCCFSGQQEPAAALQASTAASSASAGRKELALVPFEQKECMKETGQRQGPRVYRTGRAAPAEAGGRAQQRQQQSLWDLGASCVEPGGQQGQRDRGTGGDRTEDPCGELSALTHELPGETLWGLPRVLGEGVPVEAGLLGAEAPSHR</sequence>
<protein>
    <submittedName>
        <fullName evidence="1">Uncharacterized protein</fullName>
    </submittedName>
</protein>
<reference evidence="1" key="1">
    <citation type="submission" date="2023-05" db="EMBL/GenBank/DDBJ databases">
        <authorList>
            <consortium name="ELIXIR-Norway"/>
        </authorList>
    </citation>
    <scope>NUCLEOTIDE SEQUENCE</scope>
</reference>
<organism evidence="1 2">
    <name type="scientific">Rangifer tarandus platyrhynchus</name>
    <name type="common">Svalbard reindeer</name>
    <dbReference type="NCBI Taxonomy" id="3082113"/>
    <lineage>
        <taxon>Eukaryota</taxon>
        <taxon>Metazoa</taxon>
        <taxon>Chordata</taxon>
        <taxon>Craniata</taxon>
        <taxon>Vertebrata</taxon>
        <taxon>Euteleostomi</taxon>
        <taxon>Mammalia</taxon>
        <taxon>Eutheria</taxon>
        <taxon>Laurasiatheria</taxon>
        <taxon>Artiodactyla</taxon>
        <taxon>Ruminantia</taxon>
        <taxon>Pecora</taxon>
        <taxon>Cervidae</taxon>
        <taxon>Odocoileinae</taxon>
        <taxon>Rangifer</taxon>
    </lineage>
</organism>